<keyword evidence="7" id="KW-0029">Amino-acid transport</keyword>
<evidence type="ECO:0000256" key="2">
    <source>
        <dbReference type="ARBA" id="ARBA00005417"/>
    </source>
</evidence>
<evidence type="ECO:0000313" key="10">
    <source>
        <dbReference type="EMBL" id="TDU24157.1"/>
    </source>
</evidence>
<dbReference type="GO" id="GO:0016887">
    <property type="term" value="F:ATP hydrolysis activity"/>
    <property type="evidence" value="ECO:0007669"/>
    <property type="project" value="InterPro"/>
</dbReference>
<dbReference type="InterPro" id="IPR003593">
    <property type="entry name" value="AAA+_ATPase"/>
</dbReference>
<keyword evidence="6 10" id="KW-0067">ATP-binding</keyword>
<dbReference type="InterPro" id="IPR030679">
    <property type="entry name" value="ABC_ATPase_HisP-typ"/>
</dbReference>
<reference evidence="10 11" key="1">
    <citation type="submission" date="2019-03" db="EMBL/GenBank/DDBJ databases">
        <title>Genomic Encyclopedia of Type Strains, Phase IV (KMG-IV): sequencing the most valuable type-strain genomes for metagenomic binning, comparative biology and taxonomic classification.</title>
        <authorList>
            <person name="Goeker M."/>
        </authorList>
    </citation>
    <scope>NUCLEOTIDE SEQUENCE [LARGE SCALE GENOMIC DNA]</scope>
    <source>
        <strain evidence="10 11">DSM 26377</strain>
    </source>
</reference>
<proteinExistence type="inferred from homology"/>
<evidence type="ECO:0000256" key="4">
    <source>
        <dbReference type="ARBA" id="ARBA00022475"/>
    </source>
</evidence>
<evidence type="ECO:0000256" key="7">
    <source>
        <dbReference type="ARBA" id="ARBA00022970"/>
    </source>
</evidence>
<keyword evidence="8" id="KW-0472">Membrane</keyword>
<dbReference type="Proteomes" id="UP000295341">
    <property type="component" value="Unassembled WGS sequence"/>
</dbReference>
<name>A0A4S3K8H6_9GAMM</name>
<dbReference type="Pfam" id="PF00005">
    <property type="entry name" value="ABC_tran"/>
    <property type="match status" value="1"/>
</dbReference>
<dbReference type="Gene3D" id="3.40.50.300">
    <property type="entry name" value="P-loop containing nucleotide triphosphate hydrolases"/>
    <property type="match status" value="1"/>
</dbReference>
<dbReference type="EMBL" id="SOBT01000012">
    <property type="protein sequence ID" value="TDU24157.1"/>
    <property type="molecule type" value="Genomic_DNA"/>
</dbReference>
<evidence type="ECO:0000256" key="3">
    <source>
        <dbReference type="ARBA" id="ARBA00022448"/>
    </source>
</evidence>
<protein>
    <submittedName>
        <fullName evidence="10">Amino acid ABC transporter ATP-binding protein (PAAT family)</fullName>
    </submittedName>
</protein>
<dbReference type="CDD" id="cd03262">
    <property type="entry name" value="ABC_HisP_GlnQ"/>
    <property type="match status" value="1"/>
</dbReference>
<evidence type="ECO:0000256" key="1">
    <source>
        <dbReference type="ARBA" id="ARBA00004417"/>
    </source>
</evidence>
<dbReference type="SMART" id="SM00382">
    <property type="entry name" value="AAA"/>
    <property type="match status" value="1"/>
</dbReference>
<evidence type="ECO:0000256" key="8">
    <source>
        <dbReference type="ARBA" id="ARBA00023136"/>
    </source>
</evidence>
<dbReference type="InterPro" id="IPR027417">
    <property type="entry name" value="P-loop_NTPase"/>
</dbReference>
<dbReference type="RefSeq" id="WP_133883579.1">
    <property type="nucleotide sequence ID" value="NZ_MWIN01000003.1"/>
</dbReference>
<dbReference type="FunFam" id="3.40.50.300:FF:000020">
    <property type="entry name" value="Amino acid ABC transporter ATP-binding component"/>
    <property type="match status" value="1"/>
</dbReference>
<dbReference type="GO" id="GO:0005886">
    <property type="term" value="C:plasma membrane"/>
    <property type="evidence" value="ECO:0007669"/>
    <property type="project" value="UniProtKB-SubCell"/>
</dbReference>
<comment type="caution">
    <text evidence="10">The sequence shown here is derived from an EMBL/GenBank/DDBJ whole genome shotgun (WGS) entry which is preliminary data.</text>
</comment>
<dbReference type="AlphaFoldDB" id="A0A4S3K8H6"/>
<dbReference type="PANTHER" id="PTHR43166">
    <property type="entry name" value="AMINO ACID IMPORT ATP-BINDING PROTEIN"/>
    <property type="match status" value="1"/>
</dbReference>
<dbReference type="InterPro" id="IPR017871">
    <property type="entry name" value="ABC_transporter-like_CS"/>
</dbReference>
<feature type="domain" description="ABC transporter" evidence="9">
    <location>
        <begin position="10"/>
        <end position="244"/>
    </location>
</feature>
<dbReference type="PROSITE" id="PS50893">
    <property type="entry name" value="ABC_TRANSPORTER_2"/>
    <property type="match status" value="1"/>
</dbReference>
<evidence type="ECO:0000256" key="5">
    <source>
        <dbReference type="ARBA" id="ARBA00022741"/>
    </source>
</evidence>
<keyword evidence="4" id="KW-1003">Cell membrane</keyword>
<dbReference type="InterPro" id="IPR003439">
    <property type="entry name" value="ABC_transporter-like_ATP-bd"/>
</dbReference>
<evidence type="ECO:0000259" key="9">
    <source>
        <dbReference type="PROSITE" id="PS50893"/>
    </source>
</evidence>
<dbReference type="PROSITE" id="PS00211">
    <property type="entry name" value="ABC_TRANSPORTER_1"/>
    <property type="match status" value="1"/>
</dbReference>
<sequence length="248" mass="26986">MTDARLLIEVRHVDKCFAGTGTQALKDVSLSIHAGEVICIVGPSGCGKSTLLRTLNVLEPVSAGEVWIEGVSVHARGARLDRLRTKVGMVFQQFNLFPHLDVLENLMLAPVKVLRQPVATVRARALALLEQVGLADKARSRPGQLSGGQQQRVAIARALCMQPDVMLFDEPTSALDPEMVGEVLDVMRDLALKGMTMCIVTHEMVFARAVGTRAVFMEAGSIVWQDAPERFFSNPENARLRAFLGQAG</sequence>
<dbReference type="PANTHER" id="PTHR43166:SF9">
    <property type="entry name" value="GLUTAMATE_ASPARTATE IMPORT ATP-BINDING PROTEIN GLTL"/>
    <property type="match status" value="1"/>
</dbReference>
<keyword evidence="5" id="KW-0547">Nucleotide-binding</keyword>
<dbReference type="InterPro" id="IPR050086">
    <property type="entry name" value="MetN_ABC_transporter-like"/>
</dbReference>
<organism evidence="10 11">
    <name type="scientific">Panacagrimonas perspica</name>
    <dbReference type="NCBI Taxonomy" id="381431"/>
    <lineage>
        <taxon>Bacteria</taxon>
        <taxon>Pseudomonadati</taxon>
        <taxon>Pseudomonadota</taxon>
        <taxon>Gammaproteobacteria</taxon>
        <taxon>Nevskiales</taxon>
        <taxon>Nevskiaceae</taxon>
        <taxon>Panacagrimonas</taxon>
    </lineage>
</organism>
<comment type="similarity">
    <text evidence="2">Belongs to the ABC transporter superfamily.</text>
</comment>
<accession>A0A4S3K8H6</accession>
<dbReference type="PIRSF" id="PIRSF039085">
    <property type="entry name" value="ABC_ATPase_HisP"/>
    <property type="match status" value="1"/>
</dbReference>
<evidence type="ECO:0000256" key="6">
    <source>
        <dbReference type="ARBA" id="ARBA00022840"/>
    </source>
</evidence>
<dbReference type="SUPFAM" id="SSF52540">
    <property type="entry name" value="P-loop containing nucleoside triphosphate hydrolases"/>
    <property type="match status" value="1"/>
</dbReference>
<dbReference type="GO" id="GO:0015424">
    <property type="term" value="F:ABC-type amino acid transporter activity"/>
    <property type="evidence" value="ECO:0007669"/>
    <property type="project" value="InterPro"/>
</dbReference>
<dbReference type="GO" id="GO:0005524">
    <property type="term" value="F:ATP binding"/>
    <property type="evidence" value="ECO:0007669"/>
    <property type="project" value="UniProtKB-KW"/>
</dbReference>
<keyword evidence="3" id="KW-0813">Transport</keyword>
<dbReference type="OrthoDB" id="9802264at2"/>
<comment type="subcellular location">
    <subcellularLocation>
        <location evidence="1">Cell inner membrane</location>
        <topology evidence="1">Peripheral membrane protein</topology>
    </subcellularLocation>
</comment>
<gene>
    <name evidence="10" type="ORF">DFR24_4420</name>
</gene>
<keyword evidence="11" id="KW-1185">Reference proteome</keyword>
<evidence type="ECO:0000313" key="11">
    <source>
        <dbReference type="Proteomes" id="UP000295341"/>
    </source>
</evidence>